<evidence type="ECO:0000256" key="3">
    <source>
        <dbReference type="SAM" id="MobiDB-lite"/>
    </source>
</evidence>
<sequence length="577" mass="63292">MASLDKTDAANALDEDAPGQPISVPDSGDTGESGKLKMIVQLVKKCLGVKDIAAMRLSLPASLLEPIPNLEYWQYLDRPDLFAAINDSDDPFERMLAVLRFTFSKDLKFIRGKVCKPYNSVLGEHFRSHWDVIPVSYPSDPNAPPIQYLHLTPPAPEPVQTSSSYFFSSVTHSTPNVAHPTLSESASIKSGKSGFSGLSFMSRGGHSTTAKTTPSTSPELVETNLAAGMSDLSLASGPAELVEVDGGPADGPRIRVVYLTEQVSHHPPVSAYHAACPSRHLELAGIDQISAKVSGTTLRVMPGSFNKGIFVRITGDAGAGETYHITHPVASVNGLLRGSFYVTVGESTVITCSGGTADGQKLRAVIEYKEESWLGKAQFALEGVIHAYDPAESVHEEWTRVKHVPRDRVIAVFDGSWRGRVRWKRVDAQDSEFATLLDVSTLGVVPKTVRPLERQLPTESRKLWDNVTTRLIKKEYSDATKHKLVIEQKQRDDAAERKRRGVEYVPFCFSFCDRPSMWLMGSRCSFTPKYFEQDISTGMPILTEEGRKALEEELSEKSEHALEDATPTSVTPSSKSD</sequence>
<dbReference type="AlphaFoldDB" id="A0A5K1JXP3"/>
<organism evidence="4">
    <name type="scientific">Ganoderma boninense</name>
    <dbReference type="NCBI Taxonomy" id="34458"/>
    <lineage>
        <taxon>Eukaryota</taxon>
        <taxon>Fungi</taxon>
        <taxon>Dikarya</taxon>
        <taxon>Basidiomycota</taxon>
        <taxon>Agaricomycotina</taxon>
        <taxon>Agaricomycetes</taxon>
        <taxon>Polyporales</taxon>
        <taxon>Polyporaceae</taxon>
        <taxon>Ganoderma</taxon>
    </lineage>
</organism>
<dbReference type="PROSITE" id="PS01013">
    <property type="entry name" value="OSBP"/>
    <property type="match status" value="1"/>
</dbReference>
<feature type="region of interest" description="Disordered" evidence="3">
    <location>
        <begin position="1"/>
        <end position="31"/>
    </location>
</feature>
<feature type="region of interest" description="Disordered" evidence="3">
    <location>
        <begin position="550"/>
        <end position="577"/>
    </location>
</feature>
<dbReference type="Gene3D" id="6.10.140.1150">
    <property type="match status" value="1"/>
</dbReference>
<dbReference type="SUPFAM" id="SSF144000">
    <property type="entry name" value="Oxysterol-binding protein-like"/>
    <property type="match status" value="1"/>
</dbReference>
<dbReference type="GO" id="GO:0016020">
    <property type="term" value="C:membrane"/>
    <property type="evidence" value="ECO:0007669"/>
    <property type="project" value="TreeGrafter"/>
</dbReference>
<feature type="compositionally biased region" description="Basic and acidic residues" evidence="3">
    <location>
        <begin position="550"/>
        <end position="563"/>
    </location>
</feature>
<dbReference type="GO" id="GO:0032934">
    <property type="term" value="F:sterol binding"/>
    <property type="evidence" value="ECO:0007669"/>
    <property type="project" value="TreeGrafter"/>
</dbReference>
<evidence type="ECO:0000256" key="2">
    <source>
        <dbReference type="RuleBase" id="RU003844"/>
    </source>
</evidence>
<accession>A0A5K1JXP3</accession>
<feature type="compositionally biased region" description="Polar residues" evidence="3">
    <location>
        <begin position="566"/>
        <end position="577"/>
    </location>
</feature>
<dbReference type="InterPro" id="IPR000648">
    <property type="entry name" value="Oxysterol-bd"/>
</dbReference>
<dbReference type="PANTHER" id="PTHR10972">
    <property type="entry name" value="OXYSTEROL-BINDING PROTEIN-RELATED"/>
    <property type="match status" value="1"/>
</dbReference>
<evidence type="ECO:0000313" key="4">
    <source>
        <dbReference type="EMBL" id="VWO95959.1"/>
    </source>
</evidence>
<dbReference type="GO" id="GO:0005829">
    <property type="term" value="C:cytosol"/>
    <property type="evidence" value="ECO:0007669"/>
    <property type="project" value="TreeGrafter"/>
</dbReference>
<dbReference type="Pfam" id="PF01237">
    <property type="entry name" value="Oxysterol_BP"/>
    <property type="match status" value="2"/>
</dbReference>
<name>A0A5K1JXP3_9APHY</name>
<gene>
    <name evidence="4" type="primary">Q87BQ7</name>
</gene>
<dbReference type="InterPro" id="IPR037239">
    <property type="entry name" value="OSBP_sf"/>
</dbReference>
<protein>
    <submittedName>
        <fullName evidence="4">GumH protein</fullName>
    </submittedName>
</protein>
<dbReference type="InterPro" id="IPR018494">
    <property type="entry name" value="Oxysterol-bd_CS"/>
</dbReference>
<dbReference type="PANTHER" id="PTHR10972:SF212">
    <property type="entry name" value="OXYSTEROL-BINDING PROTEIN-LIKE PROTEIN 1"/>
    <property type="match status" value="1"/>
</dbReference>
<evidence type="ECO:0000256" key="1">
    <source>
        <dbReference type="ARBA" id="ARBA00008842"/>
    </source>
</evidence>
<proteinExistence type="inferred from homology"/>
<dbReference type="EMBL" id="LR725251">
    <property type="protein sequence ID" value="VWO95959.1"/>
    <property type="molecule type" value="Genomic_DNA"/>
</dbReference>
<reference evidence="4" key="1">
    <citation type="submission" date="2019-10" db="EMBL/GenBank/DDBJ databases">
        <authorList>
            <person name="Nor Muhammad N."/>
        </authorList>
    </citation>
    <scope>NUCLEOTIDE SEQUENCE</scope>
</reference>
<comment type="similarity">
    <text evidence="1 2">Belongs to the OSBP family.</text>
</comment>
<dbReference type="Gene3D" id="2.40.160.120">
    <property type="match status" value="1"/>
</dbReference>